<protein>
    <submittedName>
        <fullName evidence="2">SDR family oxidoreductase</fullName>
    </submittedName>
</protein>
<sequence length="247" mass="27947">MKTYKRVLLFGASGRTGQLLVKQLLDLDIEVNAVARRENWISTSLLNNPKFNIHIVNVSKLTDKEYQSLIKGMDYVLFTLGHNLSFKGVWGEPRKLVSGVVSRTINAINETLPHSAVKLVLMASTGCMNEFNNEQPPISQKVMIAIIRKLIPPQKDNELAVNLLSASSTENDLIDWVILRPDTLVNKEYVTYYTLCESPIRNAIFNPGKTSRINVANLMSRLVNEPDLWKAWCKKMPVIYNSELKDS</sequence>
<dbReference type="PANTHER" id="PTHR15020:SF11">
    <property type="entry name" value="OS06G0360300 PROTEIN"/>
    <property type="match status" value="1"/>
</dbReference>
<dbReference type="SUPFAM" id="SSF51735">
    <property type="entry name" value="NAD(P)-binding Rossmann-fold domains"/>
    <property type="match status" value="1"/>
</dbReference>
<gene>
    <name evidence="2" type="ORF">QTP81_11130</name>
</gene>
<dbReference type="PANTHER" id="PTHR15020">
    <property type="entry name" value="FLAVIN REDUCTASE-RELATED"/>
    <property type="match status" value="1"/>
</dbReference>
<feature type="domain" description="NAD(P)-binding" evidence="1">
    <location>
        <begin position="11"/>
        <end position="226"/>
    </location>
</feature>
<proteinExistence type="predicted"/>
<dbReference type="InterPro" id="IPR016040">
    <property type="entry name" value="NAD(P)-bd_dom"/>
</dbReference>
<dbReference type="EMBL" id="JAUCBP010000007">
    <property type="protein sequence ID" value="MDM7861151.1"/>
    <property type="molecule type" value="Genomic_DNA"/>
</dbReference>
<evidence type="ECO:0000259" key="1">
    <source>
        <dbReference type="Pfam" id="PF13460"/>
    </source>
</evidence>
<dbReference type="RefSeq" id="WP_289365534.1">
    <property type="nucleotide sequence ID" value="NZ_JAUCBP010000007.1"/>
</dbReference>
<dbReference type="Proteomes" id="UP001234343">
    <property type="component" value="Unassembled WGS sequence"/>
</dbReference>
<keyword evidence="3" id="KW-1185">Reference proteome</keyword>
<accession>A0ABT7SY93</accession>
<dbReference type="InterPro" id="IPR036291">
    <property type="entry name" value="NAD(P)-bd_dom_sf"/>
</dbReference>
<comment type="caution">
    <text evidence="2">The sequence shown here is derived from an EMBL/GenBank/DDBJ whole genome shotgun (WGS) entry which is preliminary data.</text>
</comment>
<reference evidence="2 3" key="1">
    <citation type="submission" date="2023-06" db="EMBL/GenBank/DDBJ databases">
        <title>Alteromonas sp. ASW11-36 isolated from intertidal sand.</title>
        <authorList>
            <person name="Li Y."/>
        </authorList>
    </citation>
    <scope>NUCLEOTIDE SEQUENCE [LARGE SCALE GENOMIC DNA]</scope>
    <source>
        <strain evidence="2 3">ASW11-36</strain>
    </source>
</reference>
<name>A0ABT7SY93_9ALTE</name>
<dbReference type="Pfam" id="PF13460">
    <property type="entry name" value="NAD_binding_10"/>
    <property type="match status" value="1"/>
</dbReference>
<dbReference type="Gene3D" id="3.40.50.720">
    <property type="entry name" value="NAD(P)-binding Rossmann-like Domain"/>
    <property type="match status" value="1"/>
</dbReference>
<evidence type="ECO:0000313" key="3">
    <source>
        <dbReference type="Proteomes" id="UP001234343"/>
    </source>
</evidence>
<evidence type="ECO:0000313" key="2">
    <source>
        <dbReference type="EMBL" id="MDM7861151.1"/>
    </source>
</evidence>
<organism evidence="2 3">
    <name type="scientific">Alteromonas arenosi</name>
    <dbReference type="NCBI Taxonomy" id="3055817"/>
    <lineage>
        <taxon>Bacteria</taxon>
        <taxon>Pseudomonadati</taxon>
        <taxon>Pseudomonadota</taxon>
        <taxon>Gammaproteobacteria</taxon>
        <taxon>Alteromonadales</taxon>
        <taxon>Alteromonadaceae</taxon>
        <taxon>Alteromonas/Salinimonas group</taxon>
        <taxon>Alteromonas</taxon>
    </lineage>
</organism>